<evidence type="ECO:0000313" key="4">
    <source>
        <dbReference type="EMBL" id="QGU01227.1"/>
    </source>
</evidence>
<dbReference type="Proteomes" id="UP000427071">
    <property type="component" value="Chromosome"/>
</dbReference>
<evidence type="ECO:0000256" key="2">
    <source>
        <dbReference type="SAM" id="Phobius"/>
    </source>
</evidence>
<proteinExistence type="predicted"/>
<dbReference type="Gene3D" id="3.30.70.2390">
    <property type="match status" value="1"/>
</dbReference>
<dbReference type="EMBL" id="CP046452">
    <property type="protein sequence ID" value="QGU01227.1"/>
    <property type="molecule type" value="Genomic_DNA"/>
</dbReference>
<evidence type="ECO:0000313" key="5">
    <source>
        <dbReference type="Proteomes" id="UP000427071"/>
    </source>
</evidence>
<dbReference type="RefSeq" id="WP_231580505.1">
    <property type="nucleotide sequence ID" value="NZ_CP046452.1"/>
</dbReference>
<gene>
    <name evidence="4" type="ORF">CKALI_01640</name>
</gene>
<dbReference type="InterPro" id="IPR027381">
    <property type="entry name" value="LytR/CpsA/Psr_C"/>
</dbReference>
<keyword evidence="2" id="KW-0472">Membrane</keyword>
<accession>A0A6B8VNV4</accession>
<keyword evidence="2" id="KW-0812">Transmembrane</keyword>
<sequence>MSTKVTPPQPSGLPLRGIAMIIIAVAVLLLAWGVYSMTNSGTNTAQEEVTVAETSANKPAANASAAPAAPATPATSAANSPAATASAAPSQPAAPAATSGATPKVFALNNSTVQGLANRVAEDLKSKGFADVESGNFPDEVLPKSVAFFTPGNADEEAAARKIADQLKITAQPRIDALKDKPAGVILVIAEDLNR</sequence>
<feature type="domain" description="LytR/CpsA/Psr regulator C-terminal" evidence="3">
    <location>
        <begin position="108"/>
        <end position="192"/>
    </location>
</feature>
<feature type="transmembrane region" description="Helical" evidence="2">
    <location>
        <begin position="15"/>
        <end position="35"/>
    </location>
</feature>
<dbReference type="AlphaFoldDB" id="A0A6B8VNV4"/>
<reference evidence="5" key="1">
    <citation type="submission" date="2019-11" db="EMBL/GenBank/DDBJ databases">
        <title>Complete genome sequence of Corynebacterium kalinowskii 1959, a novel Corynebacterium species isolated from soil of a small paddock in Vilsendorf, Germany.</title>
        <authorList>
            <person name="Schaffert L."/>
            <person name="Ruwe M."/>
            <person name="Milse J."/>
            <person name="Hanuschka K."/>
            <person name="Ortseifen V."/>
            <person name="Droste J."/>
            <person name="Brandt D."/>
            <person name="Schlueter L."/>
            <person name="Kutter Y."/>
            <person name="Vinke S."/>
            <person name="Viehoefer P."/>
            <person name="Jacob L."/>
            <person name="Luebke N.-C."/>
            <person name="Schulte-Berndt E."/>
            <person name="Hain C."/>
            <person name="Linder M."/>
            <person name="Schmidt P."/>
            <person name="Wollenschlaeger L."/>
            <person name="Luttermann T."/>
            <person name="Thieme E."/>
            <person name="Hassa J."/>
            <person name="Haak M."/>
            <person name="Wittchen M."/>
            <person name="Mentz A."/>
            <person name="Persicke M."/>
            <person name="Busche T."/>
            <person name="Ruckert C."/>
        </authorList>
    </citation>
    <scope>NUCLEOTIDE SEQUENCE [LARGE SCALE GENOMIC DNA]</scope>
    <source>
        <strain evidence="5">1959</strain>
    </source>
</reference>
<dbReference type="KEGG" id="ckw:CKALI_01640"/>
<keyword evidence="2" id="KW-1133">Transmembrane helix</keyword>
<dbReference type="Pfam" id="PF13399">
    <property type="entry name" value="LytR_C"/>
    <property type="match status" value="1"/>
</dbReference>
<keyword evidence="5" id="KW-1185">Reference proteome</keyword>
<organism evidence="4 5">
    <name type="scientific">Corynebacterium kalinowskii</name>
    <dbReference type="NCBI Taxonomy" id="2675216"/>
    <lineage>
        <taxon>Bacteria</taxon>
        <taxon>Bacillati</taxon>
        <taxon>Actinomycetota</taxon>
        <taxon>Actinomycetes</taxon>
        <taxon>Mycobacteriales</taxon>
        <taxon>Corynebacteriaceae</taxon>
        <taxon>Corynebacterium</taxon>
    </lineage>
</organism>
<protein>
    <recommendedName>
        <fullName evidence="3">LytR/CpsA/Psr regulator C-terminal domain-containing protein</fullName>
    </recommendedName>
</protein>
<name>A0A6B8VNV4_9CORY</name>
<evidence type="ECO:0000256" key="1">
    <source>
        <dbReference type="SAM" id="MobiDB-lite"/>
    </source>
</evidence>
<evidence type="ECO:0000259" key="3">
    <source>
        <dbReference type="Pfam" id="PF13399"/>
    </source>
</evidence>
<feature type="region of interest" description="Disordered" evidence="1">
    <location>
        <begin position="55"/>
        <end position="98"/>
    </location>
</feature>